<evidence type="ECO:0000259" key="2">
    <source>
        <dbReference type="Pfam" id="PF03061"/>
    </source>
</evidence>
<comment type="caution">
    <text evidence="3">The sequence shown here is derived from an EMBL/GenBank/DDBJ whole genome shotgun (WGS) entry which is preliminary data.</text>
</comment>
<dbReference type="PANTHER" id="PTHR42856:SF1">
    <property type="entry name" value="ACYL-COENZYME A THIOESTERASE PAAI"/>
    <property type="match status" value="1"/>
</dbReference>
<dbReference type="InterPro" id="IPR029069">
    <property type="entry name" value="HotDog_dom_sf"/>
</dbReference>
<organism evidence="3 4">
    <name type="scientific">Candidatus Coprovicinus avistercoris</name>
    <dbReference type="NCBI Taxonomy" id="2840754"/>
    <lineage>
        <taxon>Bacteria</taxon>
        <taxon>Bacillati</taxon>
        <taxon>Actinomycetota</taxon>
        <taxon>Coriobacteriia</taxon>
        <taxon>Coriobacteriales</taxon>
        <taxon>Coriobacteriaceae</taxon>
        <taxon>Coriobacteriaceae incertae sedis</taxon>
        <taxon>Candidatus Coprovicinus</taxon>
    </lineage>
</organism>
<evidence type="ECO:0000313" key="4">
    <source>
        <dbReference type="Proteomes" id="UP000824078"/>
    </source>
</evidence>
<dbReference type="EMBL" id="DVMQ01000018">
    <property type="protein sequence ID" value="HIU24597.1"/>
    <property type="molecule type" value="Genomic_DNA"/>
</dbReference>
<dbReference type="PANTHER" id="PTHR42856">
    <property type="entry name" value="ACYL-COENZYME A THIOESTERASE PAAI"/>
    <property type="match status" value="1"/>
</dbReference>
<evidence type="ECO:0000256" key="1">
    <source>
        <dbReference type="ARBA" id="ARBA00022801"/>
    </source>
</evidence>
<accession>A0A9D1HYT6</accession>
<evidence type="ECO:0000313" key="3">
    <source>
        <dbReference type="EMBL" id="HIU24597.1"/>
    </source>
</evidence>
<dbReference type="InterPro" id="IPR052723">
    <property type="entry name" value="Acyl-CoA_thioesterase_PaaI"/>
</dbReference>
<dbReference type="CDD" id="cd03443">
    <property type="entry name" value="PaaI_thioesterase"/>
    <property type="match status" value="1"/>
</dbReference>
<dbReference type="AlphaFoldDB" id="A0A9D1HYT6"/>
<reference evidence="3" key="2">
    <citation type="journal article" date="2021" name="PeerJ">
        <title>Extensive microbial diversity within the chicken gut microbiome revealed by metagenomics and culture.</title>
        <authorList>
            <person name="Gilroy R."/>
            <person name="Ravi A."/>
            <person name="Getino M."/>
            <person name="Pursley I."/>
            <person name="Horton D.L."/>
            <person name="Alikhan N.F."/>
            <person name="Baker D."/>
            <person name="Gharbi K."/>
            <person name="Hall N."/>
            <person name="Watson M."/>
            <person name="Adriaenssens E.M."/>
            <person name="Foster-Nyarko E."/>
            <person name="Jarju S."/>
            <person name="Secka A."/>
            <person name="Antonio M."/>
            <person name="Oren A."/>
            <person name="Chaudhuri R.R."/>
            <person name="La Ragione R."/>
            <person name="Hildebrand F."/>
            <person name="Pallen M.J."/>
        </authorList>
    </citation>
    <scope>NUCLEOTIDE SEQUENCE</scope>
    <source>
        <strain evidence="3">ChiHjej12B11-29160</strain>
    </source>
</reference>
<dbReference type="GO" id="GO:0016289">
    <property type="term" value="F:acyl-CoA hydrolase activity"/>
    <property type="evidence" value="ECO:0007669"/>
    <property type="project" value="TreeGrafter"/>
</dbReference>
<dbReference type="InterPro" id="IPR006683">
    <property type="entry name" value="Thioestr_dom"/>
</dbReference>
<name>A0A9D1HYT6_9ACTN</name>
<keyword evidence="1" id="KW-0378">Hydrolase</keyword>
<feature type="domain" description="Thioesterase" evidence="2">
    <location>
        <begin position="57"/>
        <end position="126"/>
    </location>
</feature>
<proteinExistence type="predicted"/>
<dbReference type="Gene3D" id="3.10.129.10">
    <property type="entry name" value="Hotdog Thioesterase"/>
    <property type="match status" value="1"/>
</dbReference>
<protein>
    <submittedName>
        <fullName evidence="3">PaaI family thioesterase</fullName>
    </submittedName>
</protein>
<dbReference type="NCBIfam" id="TIGR00369">
    <property type="entry name" value="unchar_dom_1"/>
    <property type="match status" value="1"/>
</dbReference>
<dbReference type="SUPFAM" id="SSF54637">
    <property type="entry name" value="Thioesterase/thiol ester dehydrase-isomerase"/>
    <property type="match status" value="1"/>
</dbReference>
<gene>
    <name evidence="3" type="ORF">IAD17_06715</name>
</gene>
<dbReference type="InterPro" id="IPR003736">
    <property type="entry name" value="PAAI_dom"/>
</dbReference>
<sequence>MTKKGLVAADASLDEVRETFAHDLFATQACGCQIEEASYGHAVCSFEVAPVHKNASGGVMGGAIFTLADFALAVACNMGETPTVSVSNSIEFMSGCRGTQLIARADVDKSGRSLGFYTVDITDELGTPVARMTATCFRRAE</sequence>
<reference evidence="3" key="1">
    <citation type="submission" date="2020-10" db="EMBL/GenBank/DDBJ databases">
        <authorList>
            <person name="Gilroy R."/>
        </authorList>
    </citation>
    <scope>NUCLEOTIDE SEQUENCE</scope>
    <source>
        <strain evidence="3">ChiHjej12B11-29160</strain>
    </source>
</reference>
<dbReference type="Proteomes" id="UP000824078">
    <property type="component" value="Unassembled WGS sequence"/>
</dbReference>
<dbReference type="Pfam" id="PF03061">
    <property type="entry name" value="4HBT"/>
    <property type="match status" value="1"/>
</dbReference>